<keyword evidence="2" id="KW-0012">Acyltransferase</keyword>
<dbReference type="SUPFAM" id="SSF55729">
    <property type="entry name" value="Acyl-CoA N-acyltransferases (Nat)"/>
    <property type="match status" value="1"/>
</dbReference>
<comment type="caution">
    <text evidence="2">The sequence shown here is derived from an EMBL/GenBank/DDBJ whole genome shotgun (WGS) entry which is preliminary data.</text>
</comment>
<evidence type="ECO:0000313" key="2">
    <source>
        <dbReference type="EMBL" id="MET3585173.1"/>
    </source>
</evidence>
<accession>A0ABV2H3Q9</accession>
<evidence type="ECO:0000259" key="1">
    <source>
        <dbReference type="PROSITE" id="PS51186"/>
    </source>
</evidence>
<dbReference type="InterPro" id="IPR000182">
    <property type="entry name" value="GNAT_dom"/>
</dbReference>
<keyword evidence="3" id="KW-1185">Reference proteome</keyword>
<dbReference type="Gene3D" id="3.40.630.30">
    <property type="match status" value="1"/>
</dbReference>
<dbReference type="CDD" id="cd04301">
    <property type="entry name" value="NAT_SF"/>
    <property type="match status" value="1"/>
</dbReference>
<dbReference type="EMBL" id="JBEPLJ010000004">
    <property type="protein sequence ID" value="MET3585173.1"/>
    <property type="molecule type" value="Genomic_DNA"/>
</dbReference>
<dbReference type="Proteomes" id="UP001549031">
    <property type="component" value="Unassembled WGS sequence"/>
</dbReference>
<dbReference type="PROSITE" id="PS51186">
    <property type="entry name" value="GNAT"/>
    <property type="match status" value="1"/>
</dbReference>
<protein>
    <submittedName>
        <fullName evidence="2">Acetyltransferase</fullName>
        <ecNumber evidence="2">2.3.1.-</ecNumber>
    </submittedName>
</protein>
<organism evidence="2 3">
    <name type="scientific">Pseudorhizobium tarimense</name>
    <dbReference type="NCBI Taxonomy" id="1079109"/>
    <lineage>
        <taxon>Bacteria</taxon>
        <taxon>Pseudomonadati</taxon>
        <taxon>Pseudomonadota</taxon>
        <taxon>Alphaproteobacteria</taxon>
        <taxon>Hyphomicrobiales</taxon>
        <taxon>Rhizobiaceae</taxon>
        <taxon>Rhizobium/Agrobacterium group</taxon>
        <taxon>Pseudorhizobium</taxon>
    </lineage>
</organism>
<dbReference type="PANTHER" id="PTHR43328">
    <property type="entry name" value="ACETYLTRANSFERASE-RELATED"/>
    <property type="match status" value="1"/>
</dbReference>
<name>A0ABV2H3Q9_9HYPH</name>
<dbReference type="EC" id="2.3.1.-" evidence="2"/>
<proteinExistence type="predicted"/>
<keyword evidence="2" id="KW-0808">Transferase</keyword>
<feature type="domain" description="N-acetyltransferase" evidence="1">
    <location>
        <begin position="21"/>
        <end position="180"/>
    </location>
</feature>
<dbReference type="Pfam" id="PF00583">
    <property type="entry name" value="Acetyltransf_1"/>
    <property type="match status" value="1"/>
</dbReference>
<gene>
    <name evidence="2" type="ORF">ABID21_001275</name>
</gene>
<dbReference type="InterPro" id="IPR016181">
    <property type="entry name" value="Acyl_CoA_acyltransferase"/>
</dbReference>
<reference evidence="2 3" key="1">
    <citation type="submission" date="2024-06" db="EMBL/GenBank/DDBJ databases">
        <title>Genomic Encyclopedia of Type Strains, Phase IV (KMG-IV): sequencing the most valuable type-strain genomes for metagenomic binning, comparative biology and taxonomic classification.</title>
        <authorList>
            <person name="Goeker M."/>
        </authorList>
    </citation>
    <scope>NUCLEOTIDE SEQUENCE [LARGE SCALE GENOMIC DNA]</scope>
    <source>
        <strain evidence="2 3">DSM 105042</strain>
    </source>
</reference>
<dbReference type="GO" id="GO:0016746">
    <property type="term" value="F:acyltransferase activity"/>
    <property type="evidence" value="ECO:0007669"/>
    <property type="project" value="UniProtKB-KW"/>
</dbReference>
<sequence>MDSIQNDIDDKPARPARLEGLTIRAATPADAEEITALANLPGYRYGTLRLPFQRVAETRKWLDEASAGSISLVATYQNQIIGNGGINRFLERRNHAAAIGMGVHDDYRGRGVGSALLKELVGVAYNWLNIRRIELTVYTDNDAAVALYRKFGFEIEGRLRDFAFRNGSYVDAFTMARLKR</sequence>
<evidence type="ECO:0000313" key="3">
    <source>
        <dbReference type="Proteomes" id="UP001549031"/>
    </source>
</evidence>
<dbReference type="PANTHER" id="PTHR43328:SF1">
    <property type="entry name" value="N-ACETYLTRANSFERASE DOMAIN-CONTAINING PROTEIN"/>
    <property type="match status" value="1"/>
</dbReference>